<proteinExistence type="predicted"/>
<sequence>MLARVYLGAHYPTDTVGSIIATPAAAYLGVSLGRLRGLGVPALRAANRRRARTAAPPATTDVKILLLHANGMGGTIRAVYNLAGDLAADHDVEIVSIVRTRPEPFFEVPEGVRITYLDDRVGRRPARFPALAPLWRSRLMPREEAAYATFTLRTDLKLARFLRGLRGGVLITTRPGLNLATALLAPPGVITIAQEHVGLAAHKPPIRKLIKRRYGRLGALVTLTEADLDAYRDALGERAPARLLRIPNAITPLTGGPSPLDTPAVLAVGRLTRVKGFDLLIAAWERVVADHPGWKLRIVGAGRQQAMLAAAIEKRGLSGSVELPGRRADIGAELDHASIFALSSRHEGFSMTIVEALSKGVPVVSFDCPHGPREILTPGCDGLLVPAGDTAAMAEALGGLIRDENRRRAMGAKALQTARRYDGALIGARWRKLLEDLGRSTRWDGLAR</sequence>
<feature type="domain" description="Glycosyl transferase family 1" evidence="2">
    <location>
        <begin position="259"/>
        <end position="414"/>
    </location>
</feature>
<dbReference type="OrthoDB" id="570545at2"/>
<dbReference type="Proteomes" id="UP000253094">
    <property type="component" value="Unassembled WGS sequence"/>
</dbReference>
<organism evidence="3 4">
    <name type="scientific">Sphaerisporangium album</name>
    <dbReference type="NCBI Taxonomy" id="509200"/>
    <lineage>
        <taxon>Bacteria</taxon>
        <taxon>Bacillati</taxon>
        <taxon>Actinomycetota</taxon>
        <taxon>Actinomycetes</taxon>
        <taxon>Streptosporangiales</taxon>
        <taxon>Streptosporangiaceae</taxon>
        <taxon>Sphaerisporangium</taxon>
    </lineage>
</organism>
<dbReference type="PANTHER" id="PTHR12526">
    <property type="entry name" value="GLYCOSYLTRANSFERASE"/>
    <property type="match status" value="1"/>
</dbReference>
<accession>A0A367FNF6</accession>
<dbReference type="Pfam" id="PF00534">
    <property type="entry name" value="Glycos_transf_1"/>
    <property type="match status" value="1"/>
</dbReference>
<evidence type="ECO:0000313" key="4">
    <source>
        <dbReference type="Proteomes" id="UP000253094"/>
    </source>
</evidence>
<dbReference type="PANTHER" id="PTHR12526:SF627">
    <property type="entry name" value="D-RHAMNOSYLTRANSFERASE WBPZ"/>
    <property type="match status" value="1"/>
</dbReference>
<dbReference type="InterPro" id="IPR001296">
    <property type="entry name" value="Glyco_trans_1"/>
</dbReference>
<evidence type="ECO:0000313" key="3">
    <source>
        <dbReference type="EMBL" id="RCG31439.1"/>
    </source>
</evidence>
<gene>
    <name evidence="3" type="ORF">DQ384_10280</name>
</gene>
<reference evidence="3 4" key="1">
    <citation type="submission" date="2018-06" db="EMBL/GenBank/DDBJ databases">
        <title>Sphaerisporangium craniellae sp. nov., isolated from a marine sponge in the South China Sea.</title>
        <authorList>
            <person name="Li L."/>
        </authorList>
    </citation>
    <scope>NUCLEOTIDE SEQUENCE [LARGE SCALE GENOMIC DNA]</scope>
    <source>
        <strain evidence="3 4">CCTCC AA 208026</strain>
    </source>
</reference>
<dbReference type="AlphaFoldDB" id="A0A367FNF6"/>
<evidence type="ECO:0000256" key="1">
    <source>
        <dbReference type="ARBA" id="ARBA00022679"/>
    </source>
</evidence>
<dbReference type="GO" id="GO:0016740">
    <property type="term" value="F:transferase activity"/>
    <property type="evidence" value="ECO:0007669"/>
    <property type="project" value="UniProtKB-KW"/>
</dbReference>
<evidence type="ECO:0000259" key="2">
    <source>
        <dbReference type="Pfam" id="PF00534"/>
    </source>
</evidence>
<keyword evidence="1 3" id="KW-0808">Transferase</keyword>
<name>A0A367FNF6_9ACTN</name>
<dbReference type="SUPFAM" id="SSF53756">
    <property type="entry name" value="UDP-Glycosyltransferase/glycogen phosphorylase"/>
    <property type="match status" value="1"/>
</dbReference>
<dbReference type="EMBL" id="QOIL01000005">
    <property type="protein sequence ID" value="RCG31439.1"/>
    <property type="molecule type" value="Genomic_DNA"/>
</dbReference>
<comment type="caution">
    <text evidence="3">The sequence shown here is derived from an EMBL/GenBank/DDBJ whole genome shotgun (WGS) entry which is preliminary data.</text>
</comment>
<keyword evidence="4" id="KW-1185">Reference proteome</keyword>
<protein>
    <submittedName>
        <fullName evidence="3">Glycosyltransferase</fullName>
    </submittedName>
</protein>
<dbReference type="Gene3D" id="3.40.50.2000">
    <property type="entry name" value="Glycogen Phosphorylase B"/>
    <property type="match status" value="2"/>
</dbReference>
<dbReference type="CDD" id="cd03820">
    <property type="entry name" value="GT4_AmsD-like"/>
    <property type="match status" value="1"/>
</dbReference>